<dbReference type="Pfam" id="PF16501">
    <property type="entry name" value="SCAPER_N"/>
    <property type="match status" value="1"/>
</dbReference>
<feature type="region of interest" description="Disordered" evidence="1">
    <location>
        <begin position="896"/>
        <end position="970"/>
    </location>
</feature>
<feature type="compositionally biased region" description="Basic and acidic residues" evidence="1">
    <location>
        <begin position="1003"/>
        <end position="1037"/>
    </location>
</feature>
<organism evidence="3 4">
    <name type="scientific">Sphagnum jensenii</name>
    <dbReference type="NCBI Taxonomy" id="128206"/>
    <lineage>
        <taxon>Eukaryota</taxon>
        <taxon>Viridiplantae</taxon>
        <taxon>Streptophyta</taxon>
        <taxon>Embryophyta</taxon>
        <taxon>Bryophyta</taxon>
        <taxon>Sphagnophytina</taxon>
        <taxon>Sphagnopsida</taxon>
        <taxon>Sphagnales</taxon>
        <taxon>Sphagnaceae</taxon>
        <taxon>Sphagnum</taxon>
    </lineage>
</organism>
<feature type="region of interest" description="Disordered" evidence="1">
    <location>
        <begin position="211"/>
        <end position="274"/>
    </location>
</feature>
<feature type="compositionally biased region" description="Acidic residues" evidence="1">
    <location>
        <begin position="22"/>
        <end position="41"/>
    </location>
</feature>
<feature type="compositionally biased region" description="Basic and acidic residues" evidence="1">
    <location>
        <begin position="904"/>
        <end position="921"/>
    </location>
</feature>
<reference evidence="3" key="1">
    <citation type="submission" date="2024-02" db="EMBL/GenBank/DDBJ databases">
        <authorList>
            <consortium name="ELIXIR-Norway"/>
            <consortium name="Elixir Norway"/>
        </authorList>
    </citation>
    <scope>NUCLEOTIDE SEQUENCE</scope>
</reference>
<dbReference type="EMBL" id="CAXAQS010000109">
    <property type="protein sequence ID" value="CAK9250102.1"/>
    <property type="molecule type" value="Genomic_DNA"/>
</dbReference>
<proteinExistence type="predicted"/>
<feature type="region of interest" description="Disordered" evidence="1">
    <location>
        <begin position="680"/>
        <end position="707"/>
    </location>
</feature>
<evidence type="ECO:0000313" key="4">
    <source>
        <dbReference type="Proteomes" id="UP001497444"/>
    </source>
</evidence>
<protein>
    <recommendedName>
        <fullName evidence="2">S phase cyclin A-associated protein in the endoplasmic reticulum N-terminal domain-containing protein</fullName>
    </recommendedName>
</protein>
<feature type="compositionally biased region" description="Polar residues" evidence="1">
    <location>
        <begin position="922"/>
        <end position="939"/>
    </location>
</feature>
<name>A0ABP0V6N6_9BRYO</name>
<feature type="region of interest" description="Disordered" evidence="1">
    <location>
        <begin position="991"/>
        <end position="1037"/>
    </location>
</feature>
<feature type="compositionally biased region" description="Low complexity" evidence="1">
    <location>
        <begin position="256"/>
        <end position="267"/>
    </location>
</feature>
<dbReference type="InterPro" id="IPR032446">
    <property type="entry name" value="SCAPER_N"/>
</dbReference>
<feature type="region of interest" description="Disordered" evidence="1">
    <location>
        <begin position="732"/>
        <end position="757"/>
    </location>
</feature>
<feature type="region of interest" description="Disordered" evidence="1">
    <location>
        <begin position="1257"/>
        <end position="1297"/>
    </location>
</feature>
<evidence type="ECO:0000313" key="3">
    <source>
        <dbReference type="EMBL" id="CAK9250102.1"/>
    </source>
</evidence>
<dbReference type="PANTHER" id="PTHR31434:SF2">
    <property type="entry name" value="S PHASE CYCLIN A-ASSOCIATED PROTEIN IN THE ENDOPLASMIC RETICULUM"/>
    <property type="match status" value="1"/>
</dbReference>
<feature type="compositionally biased region" description="Polar residues" evidence="1">
    <location>
        <begin position="151"/>
        <end position="160"/>
    </location>
</feature>
<accession>A0ABP0V6N6</accession>
<feature type="region of interest" description="Disordered" evidence="1">
    <location>
        <begin position="1176"/>
        <end position="1205"/>
    </location>
</feature>
<keyword evidence="4" id="KW-1185">Reference proteome</keyword>
<dbReference type="PANTHER" id="PTHR31434">
    <property type="entry name" value="S PHASE CYCLIN A-ASSOCIATED PROTEIN IN THE ENDOPLASMIC RETICULUM"/>
    <property type="match status" value="1"/>
</dbReference>
<feature type="region of interest" description="Disordered" evidence="1">
    <location>
        <begin position="1"/>
        <end position="45"/>
    </location>
</feature>
<dbReference type="Proteomes" id="UP001497444">
    <property type="component" value="Unassembled WGS sequence"/>
</dbReference>
<feature type="compositionally biased region" description="Acidic residues" evidence="1">
    <location>
        <begin position="230"/>
        <end position="241"/>
    </location>
</feature>
<comment type="caution">
    <text evidence="3">The sequence shown here is derived from an EMBL/GenBank/DDBJ whole genome shotgun (WGS) entry which is preliminary data.</text>
</comment>
<feature type="compositionally biased region" description="Basic and acidic residues" evidence="1">
    <location>
        <begin position="1257"/>
        <end position="1273"/>
    </location>
</feature>
<evidence type="ECO:0000259" key="2">
    <source>
        <dbReference type="Pfam" id="PF16501"/>
    </source>
</evidence>
<feature type="region of interest" description="Disordered" evidence="1">
    <location>
        <begin position="784"/>
        <end position="808"/>
    </location>
</feature>
<feature type="domain" description="S phase cyclin A-associated protein in the endoplasmic reticulum N-terminal" evidence="2">
    <location>
        <begin position="615"/>
        <end position="688"/>
    </location>
</feature>
<feature type="non-terminal residue" evidence="3">
    <location>
        <position position="1412"/>
    </location>
</feature>
<sequence>MKMGNGCQEMEFVAASNNKKEEEEEEEEEEVEVEVEEEEGAESFCVFSDPIDYGGSRCDDGGVSGGNSSNVNSSSCIVVVAGEIGSGDVLPPYCYEDVEEEEEEEEEASAFPSMLPVESADLELSGSNAAAALREFDVVSVDGSHHRKQRQQILADTTPQFREEEDDDAACEKLRVVTAKRKSVSLRIENGYAGGGGGDECCLSNRRIVAPPEEVSAKSSPLRVRKRMEEEEEEEEEEEDMQTGISEDAEERRKSLVSAARASSSSSVPKFKWGDLDDEDLEQMQQVGGGGDVQKGFLALPTSPEEEDVVADQSAQAEKLASEIAVAGDSQGVVALLSLHSPPDSQRFLLPNAAVPDVVQGASLALVAGAGESQREFCLQNATTTPEEEEEAGASSLSEVGTNLDNEVVVSGLAMLAMCELTGAVLAPDGVAAGGSLATRKGEVATKQDDHLVVEENSEIGIELENITTSLLAAGVMSPPSQACNECDVRQHSSELSGWTTSAPSAFMATDSGLPSVHDCDDPLTDRVMEKCAIVVNTLEASLGGTGDIDSCNPDVVTIDLAPLETSCEGLTAGVDAALERVDGSVKSAEEQMMDVGMMMTNDMMIEKYDEGECKERFRQRLWCYLFENLNRAIDELYFLCELESDVDQMKEALIVLDEAGVDFKDLKMRVDGFDRVRKGPGLPRPVSAASTSSSISSKDQQRHPRAIAWEVRRVTTTSQHRADMLSSSLEALKKAQSAQPHSRPQGRRRDTSRVLSFDRDPEDDVFSKFLMLRESVCPLRESAISKSRENPPPVREPAVISVDSSSKSKDILPSRRDIFLKSKDPLSVFKEVPGKLVDAIPVSTDSPSKPRESQSSKNQSLNLEPPLNAERRHCDSIGFNAEDCAASEVVTYHHSTSSARASPQEKEAGKKGGSLKDEMLTNRSTDSMGKRSTSSASQIDRFMRPTASSGQRVASREREQNLPVSKSPSMEAWKEKRNWEDILSSPLNIASRVSRSPGPGRKSTERVRVLHDKLMSPERKKKTPTETKKEQEEKQARATRLRMELEMEKVQRLQRTTEKLTRVSEWQAVRSSRLREGMHARQQRGESRHEAHLAQIARRASDESCKVSEVRFITSLSEENRKLSLQQKLQDSETRRAERLQNLRIKQKEDYAREEAAQERRRHLEAERLQRIAEAQRRKEEGKARREEERKAASAAREARAVEHVRKKEVRAKAQQEEAELLGQKLAERLRESALRRKVYLEQIKERAIMDLDKQDKRSRDILSESPVRLRDQVSPSGRRTSSREKVAPGQIFESESVTDRDLTSGELVGSARSNIAAGLYPMAGSNDSIPLQKQALKKRVKKLRQRLASRKSEFLEHSPGVDGYGMGSASLAGAARSRIGRWLQELGRLQQTRKPGNFSVSCLIIAEMVK</sequence>
<gene>
    <name evidence="3" type="ORF">CSSPJE1EN1_LOCUS25480</name>
</gene>
<feature type="region of interest" description="Disordered" evidence="1">
    <location>
        <begin position="840"/>
        <end position="868"/>
    </location>
</feature>
<feature type="compositionally biased region" description="Basic and acidic residues" evidence="1">
    <location>
        <begin position="748"/>
        <end position="757"/>
    </location>
</feature>
<evidence type="ECO:0000256" key="1">
    <source>
        <dbReference type="SAM" id="MobiDB-lite"/>
    </source>
</evidence>
<feature type="region of interest" description="Disordered" evidence="1">
    <location>
        <begin position="145"/>
        <end position="168"/>
    </location>
</feature>
<feature type="compositionally biased region" description="Low complexity" evidence="1">
    <location>
        <begin position="688"/>
        <end position="698"/>
    </location>
</feature>